<evidence type="ECO:0000313" key="3">
    <source>
        <dbReference type="Proteomes" id="UP001140513"/>
    </source>
</evidence>
<feature type="compositionally biased region" description="Polar residues" evidence="1">
    <location>
        <begin position="132"/>
        <end position="159"/>
    </location>
</feature>
<name>A0A9W8XLY5_9PLEO</name>
<feature type="region of interest" description="Disordered" evidence="1">
    <location>
        <begin position="41"/>
        <end position="60"/>
    </location>
</feature>
<gene>
    <name evidence="2" type="ORF">N0V89_005706</name>
</gene>
<evidence type="ECO:0000313" key="2">
    <source>
        <dbReference type="EMBL" id="KAJ4353974.1"/>
    </source>
</evidence>
<dbReference type="EMBL" id="JAPEUX010000004">
    <property type="protein sequence ID" value="KAJ4353974.1"/>
    <property type="molecule type" value="Genomic_DNA"/>
</dbReference>
<comment type="caution">
    <text evidence="2">The sequence shown here is derived from an EMBL/GenBank/DDBJ whole genome shotgun (WGS) entry which is preliminary data.</text>
</comment>
<feature type="compositionally biased region" description="Polar residues" evidence="1">
    <location>
        <begin position="41"/>
        <end position="55"/>
    </location>
</feature>
<feature type="region of interest" description="Disordered" evidence="1">
    <location>
        <begin position="1"/>
        <end position="29"/>
    </location>
</feature>
<feature type="compositionally biased region" description="Basic and acidic residues" evidence="1">
    <location>
        <begin position="122"/>
        <end position="131"/>
    </location>
</feature>
<feature type="region of interest" description="Disordered" evidence="1">
    <location>
        <begin position="106"/>
        <end position="192"/>
    </location>
</feature>
<feature type="compositionally biased region" description="Pro residues" evidence="1">
    <location>
        <begin position="17"/>
        <end position="27"/>
    </location>
</feature>
<dbReference type="Proteomes" id="UP001140513">
    <property type="component" value="Unassembled WGS sequence"/>
</dbReference>
<evidence type="ECO:0000256" key="1">
    <source>
        <dbReference type="SAM" id="MobiDB-lite"/>
    </source>
</evidence>
<dbReference type="AlphaFoldDB" id="A0A9W8XLY5"/>
<protein>
    <submittedName>
        <fullName evidence="2">Uncharacterized protein</fullName>
    </submittedName>
</protein>
<reference evidence="2" key="1">
    <citation type="submission" date="2022-10" db="EMBL/GenBank/DDBJ databases">
        <title>Tapping the CABI collections for fungal endophytes: first genome assemblies for Collariella, Neodidymelliopsis, Ascochyta clinopodiicola, Didymella pomorum, Didymosphaeria variabile, Neocosmospora piperis and Neocucurbitaria cava.</title>
        <authorList>
            <person name="Hill R."/>
        </authorList>
    </citation>
    <scope>NUCLEOTIDE SEQUENCE</scope>
    <source>
        <strain evidence="2">IMI 356815</strain>
    </source>
</reference>
<keyword evidence="3" id="KW-1185">Reference proteome</keyword>
<organism evidence="2 3">
    <name type="scientific">Didymosphaeria variabile</name>
    <dbReference type="NCBI Taxonomy" id="1932322"/>
    <lineage>
        <taxon>Eukaryota</taxon>
        <taxon>Fungi</taxon>
        <taxon>Dikarya</taxon>
        <taxon>Ascomycota</taxon>
        <taxon>Pezizomycotina</taxon>
        <taxon>Dothideomycetes</taxon>
        <taxon>Pleosporomycetidae</taxon>
        <taxon>Pleosporales</taxon>
        <taxon>Massarineae</taxon>
        <taxon>Didymosphaeriaceae</taxon>
        <taxon>Didymosphaeria</taxon>
    </lineage>
</organism>
<proteinExistence type="predicted"/>
<sequence>MPKKSASGEVPDEASQPSPPHSIPCPPAILLNDVSVNQGLNALPKSSNVADTPTEPNHDVTAGQNLELILDSYDGMNTGVDTAVASSDHDLAAMRLFDKISNSFTETLAKPTPPNTATNEGHSLHDQRQDVESQSLNRSTPSVLQRGTAARRNSSTLSETLVGESEIPSEEPEIPLEELEIPPEEPEIEPDIEPDIPLEESEIPAEELNIPPEELGIGAHLEPNDEFNTALVPLSEAVPCEYSRYD</sequence>
<dbReference type="GeneID" id="80909236"/>
<feature type="compositionally biased region" description="Acidic residues" evidence="1">
    <location>
        <begin position="167"/>
        <end position="192"/>
    </location>
</feature>
<dbReference type="OrthoDB" id="445357at2759"/>
<accession>A0A9W8XLY5</accession>
<dbReference type="RefSeq" id="XP_056071748.1">
    <property type="nucleotide sequence ID" value="XM_056214481.1"/>
</dbReference>